<name>A0A9D9DUP9_9FIRM</name>
<feature type="transmembrane region" description="Helical" evidence="1">
    <location>
        <begin position="133"/>
        <end position="153"/>
    </location>
</feature>
<dbReference type="Proteomes" id="UP000823611">
    <property type="component" value="Unassembled WGS sequence"/>
</dbReference>
<keyword evidence="1" id="KW-0812">Transmembrane</keyword>
<evidence type="ECO:0000256" key="1">
    <source>
        <dbReference type="SAM" id="Phobius"/>
    </source>
</evidence>
<gene>
    <name evidence="2" type="ORF">IAC55_04040</name>
</gene>
<proteinExistence type="predicted"/>
<dbReference type="EMBL" id="JADIMX010000078">
    <property type="protein sequence ID" value="MBO8434477.1"/>
    <property type="molecule type" value="Genomic_DNA"/>
</dbReference>
<evidence type="ECO:0000313" key="3">
    <source>
        <dbReference type="Proteomes" id="UP000823611"/>
    </source>
</evidence>
<dbReference type="AlphaFoldDB" id="A0A9D9DUP9"/>
<organism evidence="2 3">
    <name type="scientific">Candidatus Fimicola merdigallinarum</name>
    <dbReference type="NCBI Taxonomy" id="2840819"/>
    <lineage>
        <taxon>Bacteria</taxon>
        <taxon>Bacillati</taxon>
        <taxon>Bacillota</taxon>
        <taxon>Clostridia</taxon>
        <taxon>Lachnospirales</taxon>
        <taxon>Lachnospiraceae</taxon>
        <taxon>Lachnospiraceae incertae sedis</taxon>
        <taxon>Candidatus Fimicola</taxon>
    </lineage>
</organism>
<protein>
    <submittedName>
        <fullName evidence="2">Nucleoside recognition protein</fullName>
    </submittedName>
</protein>
<keyword evidence="1" id="KW-0472">Membrane</keyword>
<keyword evidence="1" id="KW-1133">Transmembrane helix</keyword>
<reference evidence="2" key="1">
    <citation type="submission" date="2020-10" db="EMBL/GenBank/DDBJ databases">
        <authorList>
            <person name="Gilroy R."/>
        </authorList>
    </citation>
    <scope>NUCLEOTIDE SEQUENCE</scope>
    <source>
        <strain evidence="2">F6-4510</strain>
    </source>
</reference>
<reference evidence="2" key="2">
    <citation type="journal article" date="2021" name="PeerJ">
        <title>Extensive microbial diversity within the chicken gut microbiome revealed by metagenomics and culture.</title>
        <authorList>
            <person name="Gilroy R."/>
            <person name="Ravi A."/>
            <person name="Getino M."/>
            <person name="Pursley I."/>
            <person name="Horton D.L."/>
            <person name="Alikhan N.F."/>
            <person name="Baker D."/>
            <person name="Gharbi K."/>
            <person name="Hall N."/>
            <person name="Watson M."/>
            <person name="Adriaenssens E.M."/>
            <person name="Foster-Nyarko E."/>
            <person name="Jarju S."/>
            <person name="Secka A."/>
            <person name="Antonio M."/>
            <person name="Oren A."/>
            <person name="Chaudhuri R.R."/>
            <person name="La Ragione R."/>
            <person name="Hildebrand F."/>
            <person name="Pallen M.J."/>
        </authorList>
    </citation>
    <scope>NUCLEOTIDE SEQUENCE</scope>
    <source>
        <strain evidence="2">F6-4510</strain>
    </source>
</reference>
<accession>A0A9D9DUP9</accession>
<evidence type="ECO:0000313" key="2">
    <source>
        <dbReference type="EMBL" id="MBO8434477.1"/>
    </source>
</evidence>
<comment type="caution">
    <text evidence="2">The sequence shown here is derived from an EMBL/GenBank/DDBJ whole genome shotgun (WGS) entry which is preliminary data.</text>
</comment>
<sequence>MLNFIWGTFIIGGLVFSIITGKSDTITDSILSGGKEAISLCITMAGVISIWTGIMEIAEKSGMIKGISKKLDPILSFLFPNIPKNSVAREYIATNFTANFFGLGWASTPAGLLAMEELQKLNKKKDTASDDMCMFMIVNMSSLQLVTMNIIAYRSQYMSKNPSEIIFAGILATVVSTIAGVIFAKVMGRRNKKWKSL</sequence>
<feature type="transmembrane region" description="Helical" evidence="1">
    <location>
        <begin position="165"/>
        <end position="187"/>
    </location>
</feature>
<feature type="transmembrane region" description="Helical" evidence="1">
    <location>
        <begin position="37"/>
        <end position="58"/>
    </location>
</feature>